<keyword evidence="11" id="KW-1003">Cell membrane</keyword>
<dbReference type="InterPro" id="IPR038107">
    <property type="entry name" value="Glycos_transf_N_sf"/>
</dbReference>
<evidence type="ECO:0000256" key="10">
    <source>
        <dbReference type="PIRSR" id="PIRSR639901-2"/>
    </source>
</evidence>
<dbReference type="KEGG" id="vcr:VC395_0265"/>
<dbReference type="GO" id="GO:0009245">
    <property type="term" value="P:lipid A biosynthetic process"/>
    <property type="evidence" value="ECO:0007669"/>
    <property type="project" value="TreeGrafter"/>
</dbReference>
<sequence length="439" mass="48878">MDTHQSRRSREKIMLLRTLYTLLLTLAAPFLLYGLYRRRQGKPSVGKRWKEHFGITPPLKTTTPPIWIHAASVGETLAVTPLIKQIKQRSPNTPILLTTTTPTGAEQAEKLADWVEHRYTPIDFSFAVRGFLRRVRPCQLIIVETELWPNTLHTVAKAGLPITLVNARLSEKSYRGYQRIHPFFNSMAKPLSLVLCQFADDAQRFIQLGVAETKIKITGSIKFDINITYEVIAQGEALRTALGKHRTVWIAASTHQGEDEIVLAAHQEILKQHPNALLILVPRHPERFAAVHKLAASLFSVQTRSSQQTITSDTQVYLGDTMGEMLVLLGASDVCFMGGSLVGKKVGGHNLLEPAALAKPIVTGPSFYNFTDITHALINAHACVIADQPETIAKQVNHWFSDAQERQQCGKNALAIVMQNRGALENTLTELGFTKEFAQ</sequence>
<dbReference type="InterPro" id="IPR039901">
    <property type="entry name" value="Kdotransferase"/>
</dbReference>
<evidence type="ECO:0000256" key="5">
    <source>
        <dbReference type="ARBA" id="ARBA00022519"/>
    </source>
</evidence>
<gene>
    <name evidence="14" type="primary">kdtA</name>
    <name evidence="14" type="ordered locus">VC0395_A2613</name>
</gene>
<feature type="active site" description="Proton acceptor" evidence="9">
    <location>
        <position position="75"/>
    </location>
</feature>
<evidence type="ECO:0000313" key="15">
    <source>
        <dbReference type="Proteomes" id="UP000000249"/>
    </source>
</evidence>
<comment type="function">
    <text evidence="11">Involved in lipopolysaccharide (LPS) biosynthesis. Catalyzes the transfer of 3-deoxy-D-manno-octulosonate (Kdo) residue(s) from CMP-Kdo to lipid IV(A), the tetraacyldisaccharide-1,4'-bisphosphate precursor of lipid A.</text>
</comment>
<dbReference type="InterPro" id="IPR001296">
    <property type="entry name" value="Glyco_trans_1"/>
</dbReference>
<feature type="transmembrane region" description="Helical" evidence="11">
    <location>
        <begin position="14"/>
        <end position="36"/>
    </location>
</feature>
<comment type="pathway">
    <text evidence="2 11">Bacterial outer membrane biogenesis; LPS core biosynthesis.</text>
</comment>
<evidence type="ECO:0000259" key="12">
    <source>
        <dbReference type="Pfam" id="PF00534"/>
    </source>
</evidence>
<dbReference type="eggNOG" id="COG1519">
    <property type="taxonomic scope" value="Bacteria"/>
</dbReference>
<evidence type="ECO:0000256" key="4">
    <source>
        <dbReference type="ARBA" id="ARBA00019077"/>
    </source>
</evidence>
<dbReference type="EC" id="2.4.99.12" evidence="3 11"/>
<dbReference type="Gene3D" id="3.40.50.2000">
    <property type="entry name" value="Glycogen Phosphorylase B"/>
    <property type="match status" value="1"/>
</dbReference>
<evidence type="ECO:0000256" key="9">
    <source>
        <dbReference type="PIRSR" id="PIRSR639901-1"/>
    </source>
</evidence>
<dbReference type="AlphaFoldDB" id="A0A0H3AKX4"/>
<keyword evidence="11" id="KW-0472">Membrane</keyword>
<comment type="catalytic activity">
    <reaction evidence="8 11">
        <text>lipid IVA (E. coli) + CMP-3-deoxy-beta-D-manno-octulosonate = alpha-Kdo-(2-&gt;6)-lipid IVA (E. coli) + CMP + H(+)</text>
        <dbReference type="Rhea" id="RHEA:28066"/>
        <dbReference type="ChEBI" id="CHEBI:15378"/>
        <dbReference type="ChEBI" id="CHEBI:58603"/>
        <dbReference type="ChEBI" id="CHEBI:60364"/>
        <dbReference type="ChEBI" id="CHEBI:60377"/>
        <dbReference type="ChEBI" id="CHEBI:85987"/>
        <dbReference type="EC" id="2.4.99.12"/>
    </reaction>
</comment>
<dbReference type="UniPathway" id="UPA00958"/>
<dbReference type="EMBL" id="CP000627">
    <property type="protein sequence ID" value="ABQ21952.1"/>
    <property type="molecule type" value="Genomic_DNA"/>
</dbReference>
<dbReference type="PATRIC" id="fig|345073.21.peg.253"/>
<evidence type="ECO:0000256" key="2">
    <source>
        <dbReference type="ARBA" id="ARBA00004713"/>
    </source>
</evidence>
<dbReference type="Proteomes" id="UP000000249">
    <property type="component" value="Chromosome 1"/>
</dbReference>
<accession>A0A0H3AKX4</accession>
<feature type="domain" description="3-deoxy-D-manno-octulosonic-acid transferase N-terminal" evidence="13">
    <location>
        <begin position="47"/>
        <end position="225"/>
    </location>
</feature>
<feature type="site" description="Transition state stabilizer" evidence="10">
    <location>
        <position position="144"/>
    </location>
</feature>
<dbReference type="PANTHER" id="PTHR42755">
    <property type="entry name" value="3-DEOXY-MANNO-OCTULOSONATE CYTIDYLYLTRANSFERASE"/>
    <property type="match status" value="1"/>
</dbReference>
<reference evidence="14 15" key="1">
    <citation type="submission" date="2007-03" db="EMBL/GenBank/DDBJ databases">
        <authorList>
            <person name="Heidelberg J."/>
        </authorList>
    </citation>
    <scope>NUCLEOTIDE SEQUENCE [LARGE SCALE GENOMIC DNA]</scope>
    <source>
        <strain evidence="15">ATCC 39541 / Classical Ogawa 395 / O395</strain>
    </source>
</reference>
<feature type="domain" description="Glycosyl transferase family 1" evidence="12">
    <location>
        <begin position="266"/>
        <end position="413"/>
    </location>
</feature>
<dbReference type="InterPro" id="IPR007507">
    <property type="entry name" value="Glycos_transf_N"/>
</dbReference>
<dbReference type="KEGG" id="vco:VC0395_A2613"/>
<evidence type="ECO:0000256" key="3">
    <source>
        <dbReference type="ARBA" id="ARBA00012621"/>
    </source>
</evidence>
<organism evidence="14 15">
    <name type="scientific">Vibrio cholerae serotype O1 (strain ATCC 39541 / Classical Ogawa 395 / O395)</name>
    <dbReference type="NCBI Taxonomy" id="345073"/>
    <lineage>
        <taxon>Bacteria</taxon>
        <taxon>Pseudomonadati</taxon>
        <taxon>Pseudomonadota</taxon>
        <taxon>Gammaproteobacteria</taxon>
        <taxon>Vibrionales</taxon>
        <taxon>Vibrionaceae</taxon>
        <taxon>Vibrio</taxon>
    </lineage>
</organism>
<evidence type="ECO:0000256" key="6">
    <source>
        <dbReference type="ARBA" id="ARBA00022679"/>
    </source>
</evidence>
<evidence type="ECO:0000256" key="1">
    <source>
        <dbReference type="ARBA" id="ARBA00004196"/>
    </source>
</evidence>
<evidence type="ECO:0000256" key="7">
    <source>
        <dbReference type="ARBA" id="ARBA00031445"/>
    </source>
</evidence>
<dbReference type="GO" id="GO:0005886">
    <property type="term" value="C:plasma membrane"/>
    <property type="evidence" value="ECO:0007669"/>
    <property type="project" value="UniProtKB-SubCell"/>
</dbReference>
<evidence type="ECO:0000259" key="13">
    <source>
        <dbReference type="Pfam" id="PF04413"/>
    </source>
</evidence>
<keyword evidence="6 11" id="KW-0808">Transferase</keyword>
<feature type="site" description="Transition state stabilizer" evidence="10">
    <location>
        <position position="222"/>
    </location>
</feature>
<dbReference type="NCBIfam" id="NF004388">
    <property type="entry name" value="PRK05749.1-4"/>
    <property type="match status" value="1"/>
</dbReference>
<dbReference type="OrthoDB" id="9789797at2"/>
<keyword evidence="5" id="KW-0997">Cell inner membrane</keyword>
<keyword evidence="11" id="KW-1133">Transmembrane helix</keyword>
<evidence type="ECO:0000313" key="14">
    <source>
        <dbReference type="EMBL" id="ABQ21952.1"/>
    </source>
</evidence>
<evidence type="ECO:0000256" key="8">
    <source>
        <dbReference type="ARBA" id="ARBA00049183"/>
    </source>
</evidence>
<dbReference type="Gene3D" id="3.40.50.11720">
    <property type="entry name" value="3-Deoxy-D-manno-octulosonic-acid transferase, N-terminal domain"/>
    <property type="match status" value="1"/>
</dbReference>
<comment type="similarity">
    <text evidence="11">Belongs to the glycosyltransferase group 1 family.</text>
</comment>
<dbReference type="Pfam" id="PF04413">
    <property type="entry name" value="Glycos_transf_N"/>
    <property type="match status" value="1"/>
</dbReference>
<keyword evidence="11" id="KW-0448">Lipopolysaccharide biosynthesis</keyword>
<dbReference type="SUPFAM" id="SSF53756">
    <property type="entry name" value="UDP-Glycosyltransferase/glycogen phosphorylase"/>
    <property type="match status" value="1"/>
</dbReference>
<comment type="subcellular location">
    <subcellularLocation>
        <location evidence="1">Cell envelope</location>
    </subcellularLocation>
    <subcellularLocation>
        <location evidence="11">Cell membrane</location>
    </subcellularLocation>
</comment>
<dbReference type="FunFam" id="3.40.50.11720:FF:000001">
    <property type="entry name" value="3-deoxy-D-manno-octulosonic acid transferase"/>
    <property type="match status" value="1"/>
</dbReference>
<keyword evidence="11" id="KW-0812">Transmembrane</keyword>
<name>A0A0H3AKX4_VIBC3</name>
<evidence type="ECO:0000256" key="11">
    <source>
        <dbReference type="RuleBase" id="RU365103"/>
    </source>
</evidence>
<dbReference type="GO" id="GO:0009244">
    <property type="term" value="P:lipopolysaccharide core region biosynthetic process"/>
    <property type="evidence" value="ECO:0007669"/>
    <property type="project" value="UniProtKB-UniRule"/>
</dbReference>
<dbReference type="Pfam" id="PF00534">
    <property type="entry name" value="Glycos_transf_1"/>
    <property type="match status" value="1"/>
</dbReference>
<proteinExistence type="inferred from homology"/>
<dbReference type="GO" id="GO:0030313">
    <property type="term" value="C:cell envelope"/>
    <property type="evidence" value="ECO:0007669"/>
    <property type="project" value="UniProtKB-SubCell"/>
</dbReference>
<protein>
    <recommendedName>
        <fullName evidence="4 11">3-deoxy-D-manno-octulosonic acid transferase</fullName>
        <shortName evidence="11">Kdo transferase</shortName>
        <ecNumber evidence="3 11">2.4.99.12</ecNumber>
    </recommendedName>
    <alternativeName>
        <fullName evidence="7 11">Lipid IV(A) 3-deoxy-D-manno-octulosonic acid transferase</fullName>
    </alternativeName>
</protein>
<dbReference type="PANTHER" id="PTHR42755:SF1">
    <property type="entry name" value="3-DEOXY-D-MANNO-OCTULOSONIC ACID TRANSFERASE, MITOCHONDRIAL-RELATED"/>
    <property type="match status" value="1"/>
</dbReference>
<dbReference type="GO" id="GO:0043842">
    <property type="term" value="F:Kdo transferase activity"/>
    <property type="evidence" value="ECO:0007669"/>
    <property type="project" value="UniProtKB-EC"/>
</dbReference>
<dbReference type="FunFam" id="3.40.50.2000:FF:000424">
    <property type="entry name" value="3-deoxy-D-manno-octulosonic acid transferase"/>
    <property type="match status" value="1"/>
</dbReference>